<gene>
    <name evidence="13" type="ORF">CAPTEDRAFT_180340</name>
</gene>
<evidence type="ECO:0000256" key="6">
    <source>
        <dbReference type="ARBA" id="ARBA00023157"/>
    </source>
</evidence>
<keyword evidence="6" id="KW-1015">Disulfide bond</keyword>
<proteinExistence type="predicted"/>
<dbReference type="Pfam" id="PF07679">
    <property type="entry name" value="I-set"/>
    <property type="match status" value="2"/>
</dbReference>
<dbReference type="SUPFAM" id="SSF49265">
    <property type="entry name" value="Fibronectin type III"/>
    <property type="match status" value="1"/>
</dbReference>
<dbReference type="SUPFAM" id="SSF48726">
    <property type="entry name" value="Immunoglobulin"/>
    <property type="match status" value="3"/>
</dbReference>
<keyword evidence="5" id="KW-0472">Membrane</keyword>
<dbReference type="GO" id="GO:0007156">
    <property type="term" value="P:homophilic cell adhesion via plasma membrane adhesion molecules"/>
    <property type="evidence" value="ECO:0007669"/>
    <property type="project" value="TreeGrafter"/>
</dbReference>
<dbReference type="HOGENOM" id="CLU_585600_0_0_1"/>
<feature type="chain" id="PRO_5008787778" description="Ig-like domain-containing protein" evidence="10">
    <location>
        <begin position="17"/>
        <end position="467"/>
    </location>
</feature>
<dbReference type="PROSITE" id="PS50853">
    <property type="entry name" value="FN3"/>
    <property type="match status" value="1"/>
</dbReference>
<dbReference type="InterPro" id="IPR050958">
    <property type="entry name" value="Cell_Adh-Cytoskel_Orgn"/>
</dbReference>
<evidence type="ECO:0000259" key="12">
    <source>
        <dbReference type="PROSITE" id="PS50853"/>
    </source>
</evidence>
<dbReference type="InterPro" id="IPR036179">
    <property type="entry name" value="Ig-like_dom_sf"/>
</dbReference>
<dbReference type="GO" id="GO:0008046">
    <property type="term" value="F:axon guidance receptor activity"/>
    <property type="evidence" value="ECO:0007669"/>
    <property type="project" value="TreeGrafter"/>
</dbReference>
<sequence>MHYRCVLFITFTFISASSDEAGFTSGPQNVSAMVGDDVVFQCIIRNASEFRRSTLKYKRILTARKLSIYQQSQRILARCEGSIYRLRISDVTIEDEGKYYCEITGGAMPIVQTHSLTVTIAPTIDKSQQETDLHVYLGESVTLKCPAEGRPDPVVTWRREDLPLPSGENVFIGNELKLSDLDRLDSGSYTCIASNGAGIPDSLEVQLHVDYEPSVHVTEELIHTGPGQEVHIECVFSASPQVDVTWKHNGSDIDFGLRSNLISETHNERSMDLCKIKIQDMRPSDVGEYSCKGVNSLGAAEGTVVISALPHSLAITSDPNGPYSDQYTLHWNVQTLAQLIDFNLKFKAGNHSEEFSESNIPAPLDHEVPLHSQEYTFLDLEPNATFVVQMRARNPFGHSNWTELFYFSTKEAGNEAPATTTTTRAPSTRRPTRAPTTPKSNVSSAGFATSSFVLHFVSFIFASSFLL</sequence>
<evidence type="ECO:0000259" key="11">
    <source>
        <dbReference type="PROSITE" id="PS50835"/>
    </source>
</evidence>
<evidence type="ECO:0000256" key="9">
    <source>
        <dbReference type="SAM" id="MobiDB-lite"/>
    </source>
</evidence>
<dbReference type="InterPro" id="IPR013783">
    <property type="entry name" value="Ig-like_fold"/>
</dbReference>
<evidence type="ECO:0000256" key="1">
    <source>
        <dbReference type="ARBA" id="ARBA00004236"/>
    </source>
</evidence>
<keyword evidence="4" id="KW-0677">Repeat</keyword>
<dbReference type="InterPro" id="IPR013098">
    <property type="entry name" value="Ig_I-set"/>
</dbReference>
<evidence type="ECO:0000313" key="13">
    <source>
        <dbReference type="EMBL" id="ELT99735.1"/>
    </source>
</evidence>
<evidence type="ECO:0000313" key="14">
    <source>
        <dbReference type="EnsemblMetazoa" id="CapteP180340"/>
    </source>
</evidence>
<dbReference type="AlphaFoldDB" id="R7U9C2"/>
<feature type="domain" description="Fibronectin type-III" evidence="12">
    <location>
        <begin position="309"/>
        <end position="412"/>
    </location>
</feature>
<reference evidence="15" key="1">
    <citation type="submission" date="2012-12" db="EMBL/GenBank/DDBJ databases">
        <authorList>
            <person name="Hellsten U."/>
            <person name="Grimwood J."/>
            <person name="Chapman J.A."/>
            <person name="Shapiro H."/>
            <person name="Aerts A."/>
            <person name="Otillar R.P."/>
            <person name="Terry A.Y."/>
            <person name="Boore J.L."/>
            <person name="Simakov O."/>
            <person name="Marletaz F."/>
            <person name="Cho S.-J."/>
            <person name="Edsinger-Gonzales E."/>
            <person name="Havlak P."/>
            <person name="Kuo D.-H."/>
            <person name="Larsson T."/>
            <person name="Lv J."/>
            <person name="Arendt D."/>
            <person name="Savage R."/>
            <person name="Osoegawa K."/>
            <person name="de Jong P."/>
            <person name="Lindberg D.R."/>
            <person name="Seaver E.C."/>
            <person name="Weisblat D.A."/>
            <person name="Putnam N.H."/>
            <person name="Grigoriev I.V."/>
            <person name="Rokhsar D.S."/>
        </authorList>
    </citation>
    <scope>NUCLEOTIDE SEQUENCE</scope>
    <source>
        <strain evidence="15">I ESC-2004</strain>
    </source>
</reference>
<dbReference type="SMART" id="SM00409">
    <property type="entry name" value="IG"/>
    <property type="match status" value="3"/>
</dbReference>
<reference evidence="13 15" key="2">
    <citation type="journal article" date="2013" name="Nature">
        <title>Insights into bilaterian evolution from three spiralian genomes.</title>
        <authorList>
            <person name="Simakov O."/>
            <person name="Marletaz F."/>
            <person name="Cho S.J."/>
            <person name="Edsinger-Gonzales E."/>
            <person name="Havlak P."/>
            <person name="Hellsten U."/>
            <person name="Kuo D.H."/>
            <person name="Larsson T."/>
            <person name="Lv J."/>
            <person name="Arendt D."/>
            <person name="Savage R."/>
            <person name="Osoegawa K."/>
            <person name="de Jong P."/>
            <person name="Grimwood J."/>
            <person name="Chapman J.A."/>
            <person name="Shapiro H."/>
            <person name="Aerts A."/>
            <person name="Otillar R.P."/>
            <person name="Terry A.Y."/>
            <person name="Boore J.L."/>
            <person name="Grigoriev I.V."/>
            <person name="Lindberg D.R."/>
            <person name="Seaver E.C."/>
            <person name="Weisblat D.A."/>
            <person name="Putnam N.H."/>
            <person name="Rokhsar D.S."/>
        </authorList>
    </citation>
    <scope>NUCLEOTIDE SEQUENCE</scope>
    <source>
        <strain evidence="13 15">I ESC-2004</strain>
    </source>
</reference>
<dbReference type="GO" id="GO:0050808">
    <property type="term" value="P:synapse organization"/>
    <property type="evidence" value="ECO:0007669"/>
    <property type="project" value="TreeGrafter"/>
</dbReference>
<dbReference type="Pfam" id="PF13927">
    <property type="entry name" value="Ig_3"/>
    <property type="match status" value="1"/>
</dbReference>
<keyword evidence="15" id="KW-1185">Reference proteome</keyword>
<dbReference type="GO" id="GO:0030424">
    <property type="term" value="C:axon"/>
    <property type="evidence" value="ECO:0007669"/>
    <property type="project" value="TreeGrafter"/>
</dbReference>
<evidence type="ECO:0000256" key="7">
    <source>
        <dbReference type="ARBA" id="ARBA00023180"/>
    </source>
</evidence>
<feature type="domain" description="Ig-like" evidence="11">
    <location>
        <begin position="213"/>
        <end position="307"/>
    </location>
</feature>
<dbReference type="CDD" id="cd00063">
    <property type="entry name" value="FN3"/>
    <property type="match status" value="1"/>
</dbReference>
<dbReference type="EMBL" id="AMQN01009897">
    <property type="status" value="NOT_ANNOTATED_CDS"/>
    <property type="molecule type" value="Genomic_DNA"/>
</dbReference>
<feature type="region of interest" description="Disordered" evidence="9">
    <location>
        <begin position="413"/>
        <end position="441"/>
    </location>
</feature>
<evidence type="ECO:0008006" key="16">
    <source>
        <dbReference type="Google" id="ProtNLM"/>
    </source>
</evidence>
<keyword evidence="8" id="KW-0393">Immunoglobulin domain</keyword>
<name>R7U9C2_CAPTE</name>
<evidence type="ECO:0000256" key="3">
    <source>
        <dbReference type="ARBA" id="ARBA00022729"/>
    </source>
</evidence>
<dbReference type="EnsemblMetazoa" id="CapteT180340">
    <property type="protein sequence ID" value="CapteP180340"/>
    <property type="gene ID" value="CapteG180340"/>
</dbReference>
<evidence type="ECO:0000313" key="15">
    <source>
        <dbReference type="Proteomes" id="UP000014760"/>
    </source>
</evidence>
<feature type="domain" description="Ig-like" evidence="11">
    <location>
        <begin position="122"/>
        <end position="206"/>
    </location>
</feature>
<accession>R7U9C2</accession>
<organism evidence="13">
    <name type="scientific">Capitella teleta</name>
    <name type="common">Polychaete worm</name>
    <dbReference type="NCBI Taxonomy" id="283909"/>
    <lineage>
        <taxon>Eukaryota</taxon>
        <taxon>Metazoa</taxon>
        <taxon>Spiralia</taxon>
        <taxon>Lophotrochozoa</taxon>
        <taxon>Annelida</taxon>
        <taxon>Polychaeta</taxon>
        <taxon>Sedentaria</taxon>
        <taxon>Scolecida</taxon>
        <taxon>Capitellidae</taxon>
        <taxon>Capitella</taxon>
    </lineage>
</organism>
<dbReference type="InterPro" id="IPR003961">
    <property type="entry name" value="FN3_dom"/>
</dbReference>
<dbReference type="InterPro" id="IPR036116">
    <property type="entry name" value="FN3_sf"/>
</dbReference>
<dbReference type="OrthoDB" id="6286928at2759"/>
<dbReference type="InterPro" id="IPR003599">
    <property type="entry name" value="Ig_sub"/>
</dbReference>
<keyword evidence="2" id="KW-1003">Cell membrane</keyword>
<dbReference type="GO" id="GO:0043025">
    <property type="term" value="C:neuronal cell body"/>
    <property type="evidence" value="ECO:0007669"/>
    <property type="project" value="TreeGrafter"/>
</dbReference>
<dbReference type="PANTHER" id="PTHR45080:SF33">
    <property type="entry name" value="IG-LIKE DOMAIN-CONTAINING PROTEIN"/>
    <property type="match status" value="1"/>
</dbReference>
<keyword evidence="3 10" id="KW-0732">Signal</keyword>
<reference evidence="14" key="3">
    <citation type="submission" date="2015-06" db="UniProtKB">
        <authorList>
            <consortium name="EnsemblMetazoa"/>
        </authorList>
    </citation>
    <scope>IDENTIFICATION</scope>
</reference>
<dbReference type="OMA" id="QNITIEP"/>
<dbReference type="PANTHER" id="PTHR45080">
    <property type="entry name" value="CONTACTIN 5"/>
    <property type="match status" value="1"/>
</dbReference>
<protein>
    <recommendedName>
        <fullName evidence="16">Ig-like domain-containing protein</fullName>
    </recommendedName>
</protein>
<evidence type="ECO:0000256" key="5">
    <source>
        <dbReference type="ARBA" id="ARBA00023136"/>
    </source>
</evidence>
<dbReference type="STRING" id="283909.R7U9C2"/>
<dbReference type="InterPro" id="IPR007110">
    <property type="entry name" value="Ig-like_dom"/>
</dbReference>
<dbReference type="FunCoup" id="R7U9C2">
    <property type="interactions" value="2"/>
</dbReference>
<evidence type="ECO:0000256" key="8">
    <source>
        <dbReference type="ARBA" id="ARBA00023319"/>
    </source>
</evidence>
<dbReference type="InterPro" id="IPR003598">
    <property type="entry name" value="Ig_sub2"/>
</dbReference>
<dbReference type="Proteomes" id="UP000014760">
    <property type="component" value="Unassembled WGS sequence"/>
</dbReference>
<dbReference type="SMART" id="SM00408">
    <property type="entry name" value="IGc2"/>
    <property type="match status" value="3"/>
</dbReference>
<dbReference type="CDD" id="cd00096">
    <property type="entry name" value="Ig"/>
    <property type="match status" value="1"/>
</dbReference>
<feature type="domain" description="Ig-like" evidence="11">
    <location>
        <begin position="21"/>
        <end position="117"/>
    </location>
</feature>
<keyword evidence="7" id="KW-0325">Glycoprotein</keyword>
<feature type="signal peptide" evidence="10">
    <location>
        <begin position="1"/>
        <end position="16"/>
    </location>
</feature>
<evidence type="ECO:0000256" key="4">
    <source>
        <dbReference type="ARBA" id="ARBA00022737"/>
    </source>
</evidence>
<dbReference type="GO" id="GO:0005886">
    <property type="term" value="C:plasma membrane"/>
    <property type="evidence" value="ECO:0007669"/>
    <property type="project" value="UniProtKB-SubCell"/>
</dbReference>
<dbReference type="EMBL" id="KB306540">
    <property type="protein sequence ID" value="ELT99735.1"/>
    <property type="molecule type" value="Genomic_DNA"/>
</dbReference>
<dbReference type="Gene3D" id="2.60.40.10">
    <property type="entry name" value="Immunoglobulins"/>
    <property type="match status" value="4"/>
</dbReference>
<dbReference type="PROSITE" id="PS50835">
    <property type="entry name" value="IG_LIKE"/>
    <property type="match status" value="3"/>
</dbReference>
<evidence type="ECO:0000256" key="2">
    <source>
        <dbReference type="ARBA" id="ARBA00022475"/>
    </source>
</evidence>
<dbReference type="FunFam" id="2.60.40.10:FF:000328">
    <property type="entry name" value="CLUMA_CG000981, isoform A"/>
    <property type="match status" value="1"/>
</dbReference>
<feature type="compositionally biased region" description="Low complexity" evidence="9">
    <location>
        <begin position="416"/>
        <end position="438"/>
    </location>
</feature>
<comment type="subcellular location">
    <subcellularLocation>
        <location evidence="1">Cell membrane</location>
    </subcellularLocation>
</comment>
<evidence type="ECO:0000256" key="10">
    <source>
        <dbReference type="SAM" id="SignalP"/>
    </source>
</evidence>